<keyword evidence="8 16" id="KW-0812">Transmembrane</keyword>
<evidence type="ECO:0000256" key="9">
    <source>
        <dbReference type="ARBA" id="ARBA00022798"/>
    </source>
</evidence>
<dbReference type="Proteomes" id="UP000193411">
    <property type="component" value="Unassembled WGS sequence"/>
</dbReference>
<evidence type="ECO:0000256" key="12">
    <source>
        <dbReference type="ARBA" id="ARBA00023098"/>
    </source>
</evidence>
<keyword evidence="7 17" id="KW-0808">Transferase</keyword>
<gene>
    <name evidence="17" type="ORF">BCR44DRAFT_35661</name>
</gene>
<dbReference type="EC" id="2.3.1.20" evidence="5 16"/>
<evidence type="ECO:0000256" key="15">
    <source>
        <dbReference type="ARBA" id="ARBA00048109"/>
    </source>
</evidence>
<comment type="caution">
    <text evidence="16">Lacks conserved residue(s) required for the propagation of feature annotation.</text>
</comment>
<evidence type="ECO:0000256" key="11">
    <source>
        <dbReference type="ARBA" id="ARBA00022989"/>
    </source>
</evidence>
<reference evidence="17 18" key="1">
    <citation type="submission" date="2016-07" db="EMBL/GenBank/DDBJ databases">
        <title>Pervasive Adenine N6-methylation of Active Genes in Fungi.</title>
        <authorList>
            <consortium name="DOE Joint Genome Institute"/>
            <person name="Mondo S.J."/>
            <person name="Dannebaum R.O."/>
            <person name="Kuo R.C."/>
            <person name="Labutti K."/>
            <person name="Haridas S."/>
            <person name="Kuo A."/>
            <person name="Salamov A."/>
            <person name="Ahrendt S.R."/>
            <person name="Lipzen A."/>
            <person name="Sullivan W."/>
            <person name="Andreopoulos W.B."/>
            <person name="Clum A."/>
            <person name="Lindquist E."/>
            <person name="Daum C."/>
            <person name="Ramamoorthy G.K."/>
            <person name="Gryganskyi A."/>
            <person name="Culley D."/>
            <person name="Magnuson J.K."/>
            <person name="James T.Y."/>
            <person name="O'Malley M.A."/>
            <person name="Stajich J.E."/>
            <person name="Spatafora J.W."/>
            <person name="Visel A."/>
            <person name="Grigoriev I.V."/>
        </authorList>
    </citation>
    <scope>NUCLEOTIDE SEQUENCE [LARGE SCALE GENOMIC DNA]</scope>
    <source>
        <strain evidence="17 18">PL171</strain>
    </source>
</reference>
<evidence type="ECO:0000256" key="1">
    <source>
        <dbReference type="ARBA" id="ARBA00004477"/>
    </source>
</evidence>
<keyword evidence="10 16" id="KW-0256">Endoplasmic reticulum</keyword>
<comment type="pathway">
    <text evidence="3">Lipid metabolism.</text>
</comment>
<keyword evidence="18" id="KW-1185">Reference proteome</keyword>
<comment type="similarity">
    <text evidence="4 16">Belongs to the diacylglycerol acyltransferase family.</text>
</comment>
<evidence type="ECO:0000256" key="8">
    <source>
        <dbReference type="ARBA" id="ARBA00022692"/>
    </source>
</evidence>
<sequence length="343" mass="38896">MVIKLAPLNVPMHRRRQTVGVLSWLLLLPISISLFLLCLYFTYTRALALAYLTWILFWDQSPETGGRRSSLIRRLKIWKWMRDFFPVVLVKEAELDPSRNYVFGYHPHGVISLGAWVNFATEANNFSGLFPGIHLRLLTLSSNFLLPFFREVILWLSIASVSRRSCEAVLNKGPGHSVCIVVGGAQESLYAKPGTLDLVLRKRLGFVKVAIKNSSSLVPVLSIGENEVYNLISTRKGSLAYTVQQSCKNAFGWTVPLFSGRGIFNYSVGVMPHRRQIATIVCKPIHPDEVMGHPINPEALTPEELNEITKKVHEAYIVSLMDAWEKYKDQYAPERIQELRLVE</sequence>
<dbReference type="UniPathway" id="UPA00282"/>
<evidence type="ECO:0000256" key="7">
    <source>
        <dbReference type="ARBA" id="ARBA00022679"/>
    </source>
</evidence>
<dbReference type="AlphaFoldDB" id="A0A1Y2HZL3"/>
<dbReference type="GO" id="GO:0005789">
    <property type="term" value="C:endoplasmic reticulum membrane"/>
    <property type="evidence" value="ECO:0007669"/>
    <property type="project" value="UniProtKB-SubCell"/>
</dbReference>
<dbReference type="GO" id="GO:0006071">
    <property type="term" value="P:glycerol metabolic process"/>
    <property type="evidence" value="ECO:0007669"/>
    <property type="project" value="UniProtKB-UniRule"/>
</dbReference>
<keyword evidence="11 16" id="KW-1133">Transmembrane helix</keyword>
<dbReference type="OrthoDB" id="264532at2759"/>
<proteinExistence type="inferred from homology"/>
<keyword evidence="14 16" id="KW-0012">Acyltransferase</keyword>
<comment type="subcellular location">
    <subcellularLocation>
        <location evidence="1 16">Endoplasmic reticulum membrane</location>
        <topology evidence="1 16">Multi-pass membrane protein</topology>
    </subcellularLocation>
</comment>
<keyword evidence="6 16" id="KW-0444">Lipid biosynthesis</keyword>
<dbReference type="STRING" id="765915.A0A1Y2HZL3"/>
<keyword evidence="9" id="KW-0319">Glycerol metabolism</keyword>
<dbReference type="CDD" id="cd07987">
    <property type="entry name" value="LPLAT_MGAT-like"/>
    <property type="match status" value="1"/>
</dbReference>
<evidence type="ECO:0000256" key="14">
    <source>
        <dbReference type="ARBA" id="ARBA00023315"/>
    </source>
</evidence>
<dbReference type="PANTHER" id="PTHR12317">
    <property type="entry name" value="DIACYLGLYCEROL O-ACYLTRANSFERASE"/>
    <property type="match status" value="1"/>
</dbReference>
<accession>A0A1Y2HZL3</accession>
<dbReference type="EMBL" id="MCFL01000004">
    <property type="protein sequence ID" value="ORZ40020.1"/>
    <property type="molecule type" value="Genomic_DNA"/>
</dbReference>
<dbReference type="GO" id="GO:0019432">
    <property type="term" value="P:triglyceride biosynthetic process"/>
    <property type="evidence" value="ECO:0007669"/>
    <property type="project" value="UniProtKB-UniRule"/>
</dbReference>
<feature type="transmembrane region" description="Helical" evidence="16">
    <location>
        <begin position="21"/>
        <end position="43"/>
    </location>
</feature>
<keyword evidence="13 16" id="KW-0472">Membrane</keyword>
<evidence type="ECO:0000256" key="13">
    <source>
        <dbReference type="ARBA" id="ARBA00023136"/>
    </source>
</evidence>
<dbReference type="GO" id="GO:0004144">
    <property type="term" value="F:diacylglycerol O-acyltransferase activity"/>
    <property type="evidence" value="ECO:0007669"/>
    <property type="project" value="UniProtKB-UniRule"/>
</dbReference>
<dbReference type="InterPro" id="IPR007130">
    <property type="entry name" value="DAGAT"/>
</dbReference>
<name>A0A1Y2HZL3_9FUNG</name>
<organism evidence="17 18">
    <name type="scientific">Catenaria anguillulae PL171</name>
    <dbReference type="NCBI Taxonomy" id="765915"/>
    <lineage>
        <taxon>Eukaryota</taxon>
        <taxon>Fungi</taxon>
        <taxon>Fungi incertae sedis</taxon>
        <taxon>Blastocladiomycota</taxon>
        <taxon>Blastocladiomycetes</taxon>
        <taxon>Blastocladiales</taxon>
        <taxon>Catenariaceae</taxon>
        <taxon>Catenaria</taxon>
    </lineage>
</organism>
<comment type="catalytic activity">
    <reaction evidence="15 16">
        <text>an acyl-CoA + a 1,2-diacyl-sn-glycerol = a triacyl-sn-glycerol + CoA</text>
        <dbReference type="Rhea" id="RHEA:10868"/>
        <dbReference type="ChEBI" id="CHEBI:17815"/>
        <dbReference type="ChEBI" id="CHEBI:57287"/>
        <dbReference type="ChEBI" id="CHEBI:58342"/>
        <dbReference type="ChEBI" id="CHEBI:64615"/>
        <dbReference type="EC" id="2.3.1.20"/>
    </reaction>
</comment>
<dbReference type="PANTHER" id="PTHR12317:SF0">
    <property type="entry name" value="ACYLTRANSFERASE"/>
    <property type="match status" value="1"/>
</dbReference>
<evidence type="ECO:0000256" key="2">
    <source>
        <dbReference type="ARBA" id="ARBA00004771"/>
    </source>
</evidence>
<evidence type="ECO:0000256" key="5">
    <source>
        <dbReference type="ARBA" id="ARBA00013244"/>
    </source>
</evidence>
<comment type="pathway">
    <text evidence="2 16">Glycerolipid metabolism; triacylglycerol biosynthesis.</text>
</comment>
<evidence type="ECO:0000256" key="6">
    <source>
        <dbReference type="ARBA" id="ARBA00022516"/>
    </source>
</evidence>
<keyword evidence="12 16" id="KW-0443">Lipid metabolism</keyword>
<evidence type="ECO:0000313" key="17">
    <source>
        <dbReference type="EMBL" id="ORZ40020.1"/>
    </source>
</evidence>
<comment type="caution">
    <text evidence="17">The sequence shown here is derived from an EMBL/GenBank/DDBJ whole genome shotgun (WGS) entry which is preliminary data.</text>
</comment>
<evidence type="ECO:0000256" key="3">
    <source>
        <dbReference type="ARBA" id="ARBA00005189"/>
    </source>
</evidence>
<evidence type="ECO:0000256" key="4">
    <source>
        <dbReference type="ARBA" id="ARBA00005420"/>
    </source>
</evidence>
<evidence type="ECO:0000256" key="10">
    <source>
        <dbReference type="ARBA" id="ARBA00022824"/>
    </source>
</evidence>
<dbReference type="Pfam" id="PF03982">
    <property type="entry name" value="DAGAT"/>
    <property type="match status" value="1"/>
</dbReference>
<evidence type="ECO:0000313" key="18">
    <source>
        <dbReference type="Proteomes" id="UP000193411"/>
    </source>
</evidence>
<protein>
    <recommendedName>
        <fullName evidence="5 16">Diacylglycerol O-acyltransferase</fullName>
        <ecNumber evidence="5 16">2.3.1.20</ecNumber>
    </recommendedName>
</protein>
<comment type="function">
    <text evidence="16">Catalyzes the terminal and only committed step in triacylglycerol synthesis by using diacylglycerol and fatty acyl CoA as substrates.</text>
</comment>
<evidence type="ECO:0000256" key="16">
    <source>
        <dbReference type="RuleBase" id="RU367023"/>
    </source>
</evidence>